<reference evidence="1 2" key="1">
    <citation type="journal article" date="2014" name="PLoS Genet.">
        <title>Phylogenetically driven sequencing of extremely halophilic archaea reveals strategies for static and dynamic osmo-response.</title>
        <authorList>
            <person name="Becker E.A."/>
            <person name="Seitzer P.M."/>
            <person name="Tritt A."/>
            <person name="Larsen D."/>
            <person name="Krusor M."/>
            <person name="Yao A.I."/>
            <person name="Wu D."/>
            <person name="Madern D."/>
            <person name="Eisen J.A."/>
            <person name="Darling A.E."/>
            <person name="Facciotti M.T."/>
        </authorList>
    </citation>
    <scope>NUCLEOTIDE SEQUENCE [LARGE SCALE GENOMIC DNA]</scope>
    <source>
        <strain evidence="1 2">JCM 12890</strain>
    </source>
</reference>
<dbReference type="EMBL" id="AOIK01000025">
    <property type="protein sequence ID" value="ELY87164.1"/>
    <property type="molecule type" value="Genomic_DNA"/>
</dbReference>
<dbReference type="Proteomes" id="UP000011511">
    <property type="component" value="Unassembled WGS sequence"/>
</dbReference>
<gene>
    <name evidence="1" type="ORF">C485_09627</name>
</gene>
<organism evidence="1 2">
    <name type="scientific">Natrinema altunense (strain JCM 12890 / CGMCC 1.3731 / AJ2)</name>
    <dbReference type="NCBI Taxonomy" id="1227494"/>
    <lineage>
        <taxon>Archaea</taxon>
        <taxon>Methanobacteriati</taxon>
        <taxon>Methanobacteriota</taxon>
        <taxon>Stenosarchaea group</taxon>
        <taxon>Halobacteria</taxon>
        <taxon>Halobacteriales</taxon>
        <taxon>Natrialbaceae</taxon>
        <taxon>Natrinema</taxon>
    </lineage>
</organism>
<sequence length="69" mass="7536">IAPTLLHGIGEPVPDNADGRVLFDAFDDESTPAATKVERTTVDRIESDEAVEEDFDDVADRLKGLGYME</sequence>
<feature type="non-terminal residue" evidence="1">
    <location>
        <position position="1"/>
    </location>
</feature>
<accession>L9ZLE5</accession>
<keyword evidence="2" id="KW-1185">Reference proteome</keyword>
<comment type="caution">
    <text evidence="1">The sequence shown here is derived from an EMBL/GenBank/DDBJ whole genome shotgun (WGS) entry which is preliminary data.</text>
</comment>
<dbReference type="AlphaFoldDB" id="L9ZLE5"/>
<dbReference type="PATRIC" id="fig|1227494.3.peg.1922"/>
<evidence type="ECO:0000313" key="1">
    <source>
        <dbReference type="EMBL" id="ELY87164.1"/>
    </source>
</evidence>
<name>L9ZLE5_NATA2</name>
<protein>
    <submittedName>
        <fullName evidence="1">Type I phosphodiesterase/nucleotide pyrophosphatase</fullName>
    </submittedName>
</protein>
<proteinExistence type="predicted"/>
<evidence type="ECO:0000313" key="2">
    <source>
        <dbReference type="Proteomes" id="UP000011511"/>
    </source>
</evidence>